<protein>
    <recommendedName>
        <fullName evidence="3">CUB domain-containing protein</fullName>
    </recommendedName>
</protein>
<name>A0A2T7PNW5_POMCA</name>
<keyword evidence="5" id="KW-1185">Reference proteome</keyword>
<dbReference type="InterPro" id="IPR042333">
    <property type="entry name" value="LRAD2/Mig-13-like"/>
</dbReference>
<dbReference type="STRING" id="400727.A0A2T7PNW5"/>
<sequence>MASNKQQQEHLPQNAADKFTFLQRFEFEPKIAGVCHDYVNLHDGNNTSSGILNSEPLCGHASINSVYVSSGQRLTIHFVTDASAVYLGFNIIFTKSSTIHFAAEYINSFTCRSSDQVPVTTLSIFATTPSAFRPVSSATATTSVVMAVTNKLAQNDKAIR</sequence>
<dbReference type="Gene3D" id="2.60.120.290">
    <property type="entry name" value="Spermadhesin, CUB domain"/>
    <property type="match status" value="1"/>
</dbReference>
<dbReference type="EMBL" id="PZQS01000003">
    <property type="protein sequence ID" value="PVD35111.1"/>
    <property type="molecule type" value="Genomic_DNA"/>
</dbReference>
<dbReference type="Proteomes" id="UP000245119">
    <property type="component" value="Linkage Group LG3"/>
</dbReference>
<dbReference type="AlphaFoldDB" id="A0A2T7PNW5"/>
<gene>
    <name evidence="4" type="ORF">C0Q70_06392</name>
</gene>
<dbReference type="PANTHER" id="PTHR24652:SF69">
    <property type="entry name" value="CUB DOMAIN-CONTAINING PROTEIN"/>
    <property type="match status" value="1"/>
</dbReference>
<dbReference type="CDD" id="cd00041">
    <property type="entry name" value="CUB"/>
    <property type="match status" value="1"/>
</dbReference>
<keyword evidence="1" id="KW-1015">Disulfide bond</keyword>
<evidence type="ECO:0000256" key="1">
    <source>
        <dbReference type="ARBA" id="ARBA00023157"/>
    </source>
</evidence>
<dbReference type="PANTHER" id="PTHR24652">
    <property type="entry name" value="LOW-DENSITY LIPOPROTEIN RECEPTOR CLASS A DOMAIN-CONTAINING PROTEIN 2"/>
    <property type="match status" value="1"/>
</dbReference>
<dbReference type="PROSITE" id="PS01180">
    <property type="entry name" value="CUB"/>
    <property type="match status" value="1"/>
</dbReference>
<dbReference type="InterPro" id="IPR035914">
    <property type="entry name" value="Sperma_CUB_dom_sf"/>
</dbReference>
<comment type="caution">
    <text evidence="2">Lacks conserved residue(s) required for the propagation of feature annotation.</text>
</comment>
<dbReference type="InterPro" id="IPR000859">
    <property type="entry name" value="CUB_dom"/>
</dbReference>
<dbReference type="SUPFAM" id="SSF49854">
    <property type="entry name" value="Spermadhesin, CUB domain"/>
    <property type="match status" value="1"/>
</dbReference>
<evidence type="ECO:0000313" key="4">
    <source>
        <dbReference type="EMBL" id="PVD35111.1"/>
    </source>
</evidence>
<evidence type="ECO:0000313" key="5">
    <source>
        <dbReference type="Proteomes" id="UP000245119"/>
    </source>
</evidence>
<feature type="domain" description="CUB" evidence="3">
    <location>
        <begin position="19"/>
        <end position="96"/>
    </location>
</feature>
<evidence type="ECO:0000259" key="3">
    <source>
        <dbReference type="PROSITE" id="PS01180"/>
    </source>
</evidence>
<evidence type="ECO:0000256" key="2">
    <source>
        <dbReference type="PROSITE-ProRule" id="PRU00059"/>
    </source>
</evidence>
<dbReference type="Pfam" id="PF00431">
    <property type="entry name" value="CUB"/>
    <property type="match status" value="1"/>
</dbReference>
<organism evidence="4 5">
    <name type="scientific">Pomacea canaliculata</name>
    <name type="common">Golden apple snail</name>
    <dbReference type="NCBI Taxonomy" id="400727"/>
    <lineage>
        <taxon>Eukaryota</taxon>
        <taxon>Metazoa</taxon>
        <taxon>Spiralia</taxon>
        <taxon>Lophotrochozoa</taxon>
        <taxon>Mollusca</taxon>
        <taxon>Gastropoda</taxon>
        <taxon>Caenogastropoda</taxon>
        <taxon>Architaenioglossa</taxon>
        <taxon>Ampullarioidea</taxon>
        <taxon>Ampullariidae</taxon>
        <taxon>Pomacea</taxon>
    </lineage>
</organism>
<proteinExistence type="predicted"/>
<reference evidence="4 5" key="1">
    <citation type="submission" date="2018-04" db="EMBL/GenBank/DDBJ databases">
        <title>The genome of golden apple snail Pomacea canaliculata provides insight into stress tolerance and invasive adaptation.</title>
        <authorList>
            <person name="Liu C."/>
            <person name="Liu B."/>
            <person name="Ren Y."/>
            <person name="Zhang Y."/>
            <person name="Wang H."/>
            <person name="Li S."/>
            <person name="Jiang F."/>
            <person name="Yin L."/>
            <person name="Zhang G."/>
            <person name="Qian W."/>
            <person name="Fan W."/>
        </authorList>
    </citation>
    <scope>NUCLEOTIDE SEQUENCE [LARGE SCALE GENOMIC DNA]</scope>
    <source>
        <strain evidence="4">SZHN2017</strain>
        <tissue evidence="4">Muscle</tissue>
    </source>
</reference>
<accession>A0A2T7PNW5</accession>
<comment type="caution">
    <text evidence="4">The sequence shown here is derived from an EMBL/GenBank/DDBJ whole genome shotgun (WGS) entry which is preliminary data.</text>
</comment>
<dbReference type="OrthoDB" id="6514358at2759"/>